<dbReference type="PANTHER" id="PTHR24033">
    <property type="entry name" value="EGF-LIKE DOMAIN-CONTAINING PROTEIN"/>
    <property type="match status" value="1"/>
</dbReference>
<gene>
    <name evidence="4" type="ORF">GLP15_1444</name>
</gene>
<dbReference type="Gene3D" id="2.90.20.10">
    <property type="entry name" value="Plasmodium vivax P25 domain"/>
    <property type="match status" value="1"/>
</dbReference>
<dbReference type="VEuPathDB" id="GiardiaDB:GLP15_1444"/>
<sequence length="1093" mass="117998">MRFFKAACCLVGFLPGVLTDTHPDGVTSIGKTHYFGKSLSKPLLRTSFDIKGSNRCKWSEVYVHEKCVPRECVYEGVECNSRGVCQQGHGDSYRCHCNNGTYYFPDWGCVPTPCIGDTPVPCQGGICSEVLAGLYACECLPGMVFAGYCATPICVQRPEQGVCSRVGVCTDTCQCPPLHTGDYCEMCTNDAQMVGGRCISCACIDISGLVCSGRGICAGVNPNFYCVCNENYMAINSSTCVHRNCIDASHEFSVCHGHGECINNRCSCNDQWWGSFCEKPAEPCMPTEVFVDGGCFLRSCVVDNSICNTHGDCIDGLCHCYTYATAHPTLLCYPTNCLFDRDGYMTSCPHGQCTYEGQMLGYQCRCYTGYVKIDKECQPSYCVPDIYQSKASLCGDVGLCNLDHGCLCPQSITGRYCTLTTSATTSSHQLPRYSVSALCEDGFLLINGSCISKACLTGEDEICYGDRGYCVHTQKYGWGCRCYSHYTGPTCSVCSSKGVMISGQCIPVLCAALLSSGDYYECGGHGVCNISTQSDDPLDPIEVIICVCDDLSYLIENTCISKACITSGPLLRSDSRAVCSGHGVCEVDSCLCYDEYAGPTCSYRNDLICVNGYQPIDGKCVPSECVYTDTICGGNGECLSLESGLKFCKCYEGFSLTSIYGCQPTVCVSPEGLLCKDGACVQISSISYKCQCQDEYAASHGECHPRACVDWNGDLCSTDRGRCIYDTRFSSFRCECLDGYSGVFCAQCSIYAAHINGICVPPQCYIDDGTNAHICGGFGTCVYQYKKTSYCVCDDGAAIQANGQCASWACVQPESVTNMACSGFGVCVNEHCVCNSVFYGTYCEKVQPHCGPAETFIKSKEECIPLVCVSNETICNGHGECIKGEVTAGVVHAFCQCSPGYALYNNLLCVPPGCIIHGELCPNGHCTDDLITPCICDDNYTWTGAECTPNICLNGRDMYGKYNICSARGSCDSKQGCSCLSIYEGKLCEECGRQGLVINGTCFPSHCVQVSNGIYTICNNYGSCEKGLLGTNEDTYHCVCRAPSVDIKDGGCYSPLCIPDSISRLICNGHGSCDGGHCVCQKGYKGRRCEYKS</sequence>
<keyword evidence="1" id="KW-0245">EGF-like domain</keyword>
<comment type="caution">
    <text evidence="1">Lacks conserved residue(s) required for the propagation of feature annotation.</text>
</comment>
<dbReference type="InterPro" id="IPR000742">
    <property type="entry name" value="EGF"/>
</dbReference>
<dbReference type="STRING" id="658858.E1F473"/>
<dbReference type="InterPro" id="IPR051830">
    <property type="entry name" value="NOTCH_homolog"/>
</dbReference>
<feature type="domain" description="EGF-like" evidence="3">
    <location>
        <begin position="712"/>
        <end position="746"/>
    </location>
</feature>
<evidence type="ECO:0000313" key="5">
    <source>
        <dbReference type="Proteomes" id="UP000008974"/>
    </source>
</evidence>
<dbReference type="PROSITE" id="PS50026">
    <property type="entry name" value="EGF_3"/>
    <property type="match status" value="1"/>
</dbReference>
<comment type="caution">
    <text evidence="4">The sequence shown here is derived from an EMBL/GenBank/DDBJ whole genome shotgun (WGS) entry which is preliminary data.</text>
</comment>
<feature type="chain" id="PRO_5003145182" evidence="2">
    <location>
        <begin position="20"/>
        <end position="1093"/>
    </location>
</feature>
<dbReference type="OrthoDB" id="283575at2759"/>
<dbReference type="PROSITE" id="PS01186">
    <property type="entry name" value="EGF_2"/>
    <property type="match status" value="3"/>
</dbReference>
<name>E1F473_GIAIA</name>
<dbReference type="SUPFAM" id="SSF57196">
    <property type="entry name" value="EGF/Laminin"/>
    <property type="match status" value="2"/>
</dbReference>
<dbReference type="EMBL" id="ACVC01000163">
    <property type="protein sequence ID" value="EFO62752.1"/>
    <property type="molecule type" value="Genomic_DNA"/>
</dbReference>
<dbReference type="Gene3D" id="2.170.300.10">
    <property type="entry name" value="Tie2 ligand-binding domain superfamily"/>
    <property type="match status" value="1"/>
</dbReference>
<dbReference type="Gene3D" id="2.10.25.10">
    <property type="entry name" value="Laminin"/>
    <property type="match status" value="3"/>
</dbReference>
<feature type="disulfide bond" evidence="1">
    <location>
        <begin position="736"/>
        <end position="745"/>
    </location>
</feature>
<dbReference type="Pfam" id="PF23106">
    <property type="entry name" value="EGF_Teneurin"/>
    <property type="match status" value="2"/>
</dbReference>
<dbReference type="AlphaFoldDB" id="E1F473"/>
<keyword evidence="1" id="KW-1015">Disulfide bond</keyword>
<dbReference type="SMART" id="SM00181">
    <property type="entry name" value="EGF"/>
    <property type="match status" value="16"/>
</dbReference>
<accession>E1F473</accession>
<dbReference type="PROSITE" id="PS00022">
    <property type="entry name" value="EGF_1"/>
    <property type="match status" value="4"/>
</dbReference>
<evidence type="ECO:0000259" key="3">
    <source>
        <dbReference type="PROSITE" id="PS50026"/>
    </source>
</evidence>
<organism evidence="4 5">
    <name type="scientific">Giardia intestinalis (strain P15)</name>
    <name type="common">Giardia lamblia</name>
    <dbReference type="NCBI Taxonomy" id="658858"/>
    <lineage>
        <taxon>Eukaryota</taxon>
        <taxon>Metamonada</taxon>
        <taxon>Diplomonadida</taxon>
        <taxon>Hexamitidae</taxon>
        <taxon>Giardiinae</taxon>
        <taxon>Giardia</taxon>
    </lineage>
</organism>
<evidence type="ECO:0000313" key="4">
    <source>
        <dbReference type="EMBL" id="EFO62752.1"/>
    </source>
</evidence>
<dbReference type="Proteomes" id="UP000008974">
    <property type="component" value="Unassembled WGS sequence"/>
</dbReference>
<dbReference type="PANTHER" id="PTHR24033:SF225">
    <property type="entry name" value="EGF-LIKE DOMAIN-CONTAINING PROTEIN"/>
    <property type="match status" value="1"/>
</dbReference>
<proteinExistence type="predicted"/>
<dbReference type="OMA" id="KSCINTC"/>
<reference evidence="4 5" key="1">
    <citation type="journal article" date="2010" name="BMC Genomics">
        <title>Genome analysis and comparative genomics of a Giardia intestinalis assemblage E isolate.</title>
        <authorList>
            <person name="Jerlstrom-Hultqvist J."/>
            <person name="Franzen O."/>
            <person name="Ankarklev J."/>
            <person name="Xu F."/>
            <person name="Nohynkova E."/>
            <person name="Andersson J.O."/>
            <person name="Svard S.G."/>
            <person name="Andersson B."/>
        </authorList>
    </citation>
    <scope>NUCLEOTIDE SEQUENCE [LARGE SCALE GENOMIC DNA]</scope>
    <source>
        <strain evidence="4 5">P15</strain>
    </source>
</reference>
<evidence type="ECO:0000256" key="2">
    <source>
        <dbReference type="SAM" id="SignalP"/>
    </source>
</evidence>
<protein>
    <submittedName>
        <fullName evidence="4">Neurogenic locus notch-like protein</fullName>
    </submittedName>
</protein>
<evidence type="ECO:0000256" key="1">
    <source>
        <dbReference type="PROSITE-ProRule" id="PRU00076"/>
    </source>
</evidence>
<keyword evidence="2" id="KW-0732">Signal</keyword>
<feature type="signal peptide" evidence="2">
    <location>
        <begin position="1"/>
        <end position="19"/>
    </location>
</feature>